<accession>A0A7K0BX85</accession>
<keyword evidence="1" id="KW-0472">Membrane</keyword>
<dbReference type="Proteomes" id="UP000487268">
    <property type="component" value="Unassembled WGS sequence"/>
</dbReference>
<feature type="transmembrane region" description="Helical" evidence="1">
    <location>
        <begin position="84"/>
        <end position="105"/>
    </location>
</feature>
<comment type="caution">
    <text evidence="2">The sequence shown here is derived from an EMBL/GenBank/DDBJ whole genome shotgun (WGS) entry which is preliminary data.</text>
</comment>
<organism evidence="2 3">
    <name type="scientific">Actinomadura macrotermitis</name>
    <dbReference type="NCBI Taxonomy" id="2585200"/>
    <lineage>
        <taxon>Bacteria</taxon>
        <taxon>Bacillati</taxon>
        <taxon>Actinomycetota</taxon>
        <taxon>Actinomycetes</taxon>
        <taxon>Streptosporangiales</taxon>
        <taxon>Thermomonosporaceae</taxon>
        <taxon>Actinomadura</taxon>
    </lineage>
</organism>
<name>A0A7K0BX85_9ACTN</name>
<feature type="transmembrane region" description="Helical" evidence="1">
    <location>
        <begin position="7"/>
        <end position="31"/>
    </location>
</feature>
<dbReference type="AlphaFoldDB" id="A0A7K0BX85"/>
<keyword evidence="3" id="KW-1185">Reference proteome</keyword>
<feature type="transmembrane region" description="Helical" evidence="1">
    <location>
        <begin position="141"/>
        <end position="160"/>
    </location>
</feature>
<evidence type="ECO:0000256" key="1">
    <source>
        <dbReference type="SAM" id="Phobius"/>
    </source>
</evidence>
<evidence type="ECO:0008006" key="4">
    <source>
        <dbReference type="Google" id="ProtNLM"/>
    </source>
</evidence>
<keyword evidence="1" id="KW-0812">Transmembrane</keyword>
<evidence type="ECO:0000313" key="2">
    <source>
        <dbReference type="EMBL" id="MQY05795.1"/>
    </source>
</evidence>
<dbReference type="Pfam" id="PF08592">
    <property type="entry name" value="Anthrone_oxy"/>
    <property type="match status" value="1"/>
</dbReference>
<dbReference type="InterPro" id="IPR013901">
    <property type="entry name" value="Anthrone_oxy"/>
</dbReference>
<protein>
    <recommendedName>
        <fullName evidence="4">DUF1772 domain-containing protein</fullName>
    </recommendedName>
</protein>
<dbReference type="EMBL" id="WEGH01000002">
    <property type="protein sequence ID" value="MQY05795.1"/>
    <property type="molecule type" value="Genomic_DNA"/>
</dbReference>
<dbReference type="RefSeq" id="WP_328594418.1">
    <property type="nucleotide sequence ID" value="NZ_WEGH01000002.1"/>
</dbReference>
<proteinExistence type="predicted"/>
<keyword evidence="1" id="KW-1133">Transmembrane helix</keyword>
<reference evidence="2 3" key="1">
    <citation type="submission" date="2019-10" db="EMBL/GenBank/DDBJ databases">
        <title>Actinomadura rubteroloni sp. nov. and Actinomadura macrotermitis sp. nov., isolated from the gut of fungus growing-termite Macrotermes natalensis.</title>
        <authorList>
            <person name="Benndorf R."/>
            <person name="Martin K."/>
            <person name="Kuefner M."/>
            <person name="De Beer W."/>
            <person name="Kaster A.-K."/>
            <person name="Vollmers J."/>
            <person name="Poulsen M."/>
            <person name="Beemelmanns C."/>
        </authorList>
    </citation>
    <scope>NUCLEOTIDE SEQUENCE [LARGE SCALE GENOMIC DNA]</scope>
    <source>
        <strain evidence="2 3">RB68</strain>
    </source>
</reference>
<feature type="transmembrane region" description="Helical" evidence="1">
    <location>
        <begin position="51"/>
        <end position="77"/>
    </location>
</feature>
<gene>
    <name evidence="2" type="ORF">ACRB68_38720</name>
</gene>
<evidence type="ECO:0000313" key="3">
    <source>
        <dbReference type="Proteomes" id="UP000487268"/>
    </source>
</evidence>
<sequence length="166" mass="17846">MKTLSTVVLILSTVTVGLVAGLFTAFAYSVMPGLRGASDRTFVEAMQRINVAILNPFFMSIFMGGLLLTLGAAVLHWKAELRPALPWIIAGFVLYLVMFAITSGVNVPMNDKLAAAGDSAHIKDLAAVRARFEARWVTWNIVRAVSSTGAFAALVWALIVHGRNLG</sequence>